<proteinExistence type="predicted"/>
<dbReference type="Proteomes" id="UP000468735">
    <property type="component" value="Unassembled WGS sequence"/>
</dbReference>
<dbReference type="EMBL" id="WBMT01000009">
    <property type="protein sequence ID" value="KAB2347512.1"/>
    <property type="molecule type" value="Genomic_DNA"/>
</dbReference>
<reference evidence="2 3" key="1">
    <citation type="submission" date="2019-09" db="EMBL/GenBank/DDBJ databases">
        <title>Actinomadura physcomitrii sp. nov., a novel actinomycete isolated from moss [Physcomitrium sphaericum (Ludw) Fuernr].</title>
        <authorList>
            <person name="Zhuang X."/>
            <person name="Liu C."/>
        </authorList>
    </citation>
    <scope>NUCLEOTIDE SEQUENCE [LARGE SCALE GENOMIC DNA]</scope>
    <source>
        <strain evidence="2 3">HMC1</strain>
    </source>
</reference>
<dbReference type="OrthoDB" id="5122030at2"/>
<name>A0A6H9YNC8_9ACTN</name>
<evidence type="ECO:0000313" key="3">
    <source>
        <dbReference type="Proteomes" id="UP000468735"/>
    </source>
</evidence>
<dbReference type="AlphaFoldDB" id="A0A6H9YNC8"/>
<dbReference type="InterPro" id="IPR012348">
    <property type="entry name" value="RNR-like"/>
</dbReference>
<evidence type="ECO:0000256" key="1">
    <source>
        <dbReference type="SAM" id="Phobius"/>
    </source>
</evidence>
<dbReference type="InterPro" id="IPR009078">
    <property type="entry name" value="Ferritin-like_SF"/>
</dbReference>
<keyword evidence="1" id="KW-0812">Transmembrane</keyword>
<accession>A0A6H9YNC8</accession>
<dbReference type="GO" id="GO:0016491">
    <property type="term" value="F:oxidoreductase activity"/>
    <property type="evidence" value="ECO:0007669"/>
    <property type="project" value="InterPro"/>
</dbReference>
<comment type="caution">
    <text evidence="2">The sequence shown here is derived from an EMBL/GenBank/DDBJ whole genome shotgun (WGS) entry which is preliminary data.</text>
</comment>
<dbReference type="Gene3D" id="1.10.620.20">
    <property type="entry name" value="Ribonucleotide Reductase, subunit A"/>
    <property type="match status" value="1"/>
</dbReference>
<evidence type="ECO:0000313" key="2">
    <source>
        <dbReference type="EMBL" id="KAB2347512.1"/>
    </source>
</evidence>
<keyword evidence="1" id="KW-0472">Membrane</keyword>
<keyword evidence="3" id="KW-1185">Reference proteome</keyword>
<keyword evidence="1" id="KW-1133">Transmembrane helix</keyword>
<organism evidence="2 3">
    <name type="scientific">Actinomadura rudentiformis</name>
    <dbReference type="NCBI Taxonomy" id="359158"/>
    <lineage>
        <taxon>Bacteria</taxon>
        <taxon>Bacillati</taxon>
        <taxon>Actinomycetota</taxon>
        <taxon>Actinomycetes</taxon>
        <taxon>Streptosporangiales</taxon>
        <taxon>Thermomonosporaceae</taxon>
        <taxon>Actinomadura</taxon>
    </lineage>
</organism>
<dbReference type="RefSeq" id="WP_151562437.1">
    <property type="nucleotide sequence ID" value="NZ_WBMT01000009.1"/>
</dbReference>
<gene>
    <name evidence="2" type="ORF">F8566_21195</name>
</gene>
<feature type="transmembrane region" description="Helical" evidence="1">
    <location>
        <begin position="184"/>
        <end position="205"/>
    </location>
</feature>
<dbReference type="CDD" id="cd00657">
    <property type="entry name" value="Ferritin_like"/>
    <property type="match status" value="1"/>
</dbReference>
<dbReference type="SUPFAM" id="SSF47240">
    <property type="entry name" value="Ferritin-like"/>
    <property type="match status" value="1"/>
</dbReference>
<sequence>MPVSTELTNTRKVLGWRQRFEDEAAARKRTPDPDWARGARLNAALVRSLQRMQVGEAGDGANLIRKADRAGDADYSAAIRLFIAEEKNHARLLGLLLHAAGAPTISRHWSDVIFVKLRRAMGLRVELLVLMVAELVALRYYRALRDGTGDPLTAEVARRLHTDEERHIPFHCDRLRKTNRTIIALWRVLLFGAAIVVAVDHGRALGTLGVTRRRFVTDVVKQSRKASALMQSRR</sequence>
<protein>
    <submittedName>
        <fullName evidence="2">Ferritin-like domain-containing protein</fullName>
    </submittedName>
</protein>